<dbReference type="AlphaFoldDB" id="A0A9D1AJL0"/>
<dbReference type="SUPFAM" id="SSF56784">
    <property type="entry name" value="HAD-like"/>
    <property type="match status" value="1"/>
</dbReference>
<organism evidence="1 2">
    <name type="scientific">Candidatus Egerieicola pullicola</name>
    <dbReference type="NCBI Taxonomy" id="2840775"/>
    <lineage>
        <taxon>Bacteria</taxon>
        <taxon>Bacillati</taxon>
        <taxon>Bacillota</taxon>
        <taxon>Clostridia</taxon>
        <taxon>Eubacteriales</taxon>
        <taxon>Oscillospiraceae</taxon>
        <taxon>Oscillospiraceae incertae sedis</taxon>
        <taxon>Candidatus Egerieicola</taxon>
    </lineage>
</organism>
<accession>A0A9D1AJL0</accession>
<dbReference type="InterPro" id="IPR000150">
    <property type="entry name" value="Cof"/>
</dbReference>
<protein>
    <submittedName>
        <fullName evidence="1">Cof-type HAD-IIB family hydrolase</fullName>
    </submittedName>
</protein>
<dbReference type="Proteomes" id="UP000886749">
    <property type="component" value="Unassembled WGS sequence"/>
</dbReference>
<keyword evidence="1" id="KW-0378">Hydrolase</keyword>
<dbReference type="Pfam" id="PF08282">
    <property type="entry name" value="Hydrolase_3"/>
    <property type="match status" value="1"/>
</dbReference>
<dbReference type="InterPro" id="IPR006379">
    <property type="entry name" value="HAD-SF_hydro_IIB"/>
</dbReference>
<reference evidence="1" key="2">
    <citation type="journal article" date="2021" name="PeerJ">
        <title>Extensive microbial diversity within the chicken gut microbiome revealed by metagenomics and culture.</title>
        <authorList>
            <person name="Gilroy R."/>
            <person name="Ravi A."/>
            <person name="Getino M."/>
            <person name="Pursley I."/>
            <person name="Horton D.L."/>
            <person name="Alikhan N.F."/>
            <person name="Baker D."/>
            <person name="Gharbi K."/>
            <person name="Hall N."/>
            <person name="Watson M."/>
            <person name="Adriaenssens E.M."/>
            <person name="Foster-Nyarko E."/>
            <person name="Jarju S."/>
            <person name="Secka A."/>
            <person name="Antonio M."/>
            <person name="Oren A."/>
            <person name="Chaudhuri R.R."/>
            <person name="La Ragione R."/>
            <person name="Hildebrand F."/>
            <person name="Pallen M.J."/>
        </authorList>
    </citation>
    <scope>NUCLEOTIDE SEQUENCE</scope>
    <source>
        <strain evidence="1">CHK184-25365</strain>
    </source>
</reference>
<dbReference type="SFLD" id="SFLDS00003">
    <property type="entry name" value="Haloacid_Dehalogenase"/>
    <property type="match status" value="1"/>
</dbReference>
<dbReference type="GO" id="GO:0016791">
    <property type="term" value="F:phosphatase activity"/>
    <property type="evidence" value="ECO:0007669"/>
    <property type="project" value="TreeGrafter"/>
</dbReference>
<dbReference type="InterPro" id="IPR023214">
    <property type="entry name" value="HAD_sf"/>
</dbReference>
<sequence>MIQAVFFDIDGTLLNFKDHTAPASTIRALQRLREKGIQIFIATGRAPFQIDLVRQQLPVKFDGFVMVNGQYCLYQNQVIHSHPIPPEDIQGILPYLDSHPVSCAFVELDYVYFNRVPEVQLHRIKESKHTTPRPADDPAQRIFSHTTYQLSLYTSPDQEGEALACIPNCRSVRWTPVFTDIIPKTGGKAVGIGAVLDHLGLDFSQCAAFGDGGNDIEMLQAAGIGVAMGGSAKEVTQSADFVTRALEEDGVEYALEKLGIL</sequence>
<comment type="caution">
    <text evidence="1">The sequence shown here is derived from an EMBL/GenBank/DDBJ whole genome shotgun (WGS) entry which is preliminary data.</text>
</comment>
<gene>
    <name evidence="1" type="ORF">IAB36_06150</name>
</gene>
<name>A0A9D1AJL0_9FIRM</name>
<proteinExistence type="predicted"/>
<dbReference type="PROSITE" id="PS01229">
    <property type="entry name" value="COF_2"/>
    <property type="match status" value="1"/>
</dbReference>
<dbReference type="NCBIfam" id="TIGR01484">
    <property type="entry name" value="HAD-SF-IIB"/>
    <property type="match status" value="1"/>
</dbReference>
<reference evidence="1" key="1">
    <citation type="submission" date="2020-10" db="EMBL/GenBank/DDBJ databases">
        <authorList>
            <person name="Gilroy R."/>
        </authorList>
    </citation>
    <scope>NUCLEOTIDE SEQUENCE</scope>
    <source>
        <strain evidence="1">CHK184-25365</strain>
    </source>
</reference>
<dbReference type="NCBIfam" id="TIGR00099">
    <property type="entry name" value="Cof-subfamily"/>
    <property type="match status" value="1"/>
</dbReference>
<dbReference type="GO" id="GO:0000287">
    <property type="term" value="F:magnesium ion binding"/>
    <property type="evidence" value="ECO:0007669"/>
    <property type="project" value="TreeGrafter"/>
</dbReference>
<dbReference type="Gene3D" id="3.30.1240.10">
    <property type="match status" value="1"/>
</dbReference>
<dbReference type="Gene3D" id="3.40.50.1000">
    <property type="entry name" value="HAD superfamily/HAD-like"/>
    <property type="match status" value="1"/>
</dbReference>
<dbReference type="InterPro" id="IPR036412">
    <property type="entry name" value="HAD-like_sf"/>
</dbReference>
<dbReference type="SFLD" id="SFLDG01140">
    <property type="entry name" value="C2.B:_Phosphomannomutase_and_P"/>
    <property type="match status" value="1"/>
</dbReference>
<dbReference type="EMBL" id="DVGY01000138">
    <property type="protein sequence ID" value="HIR41390.1"/>
    <property type="molecule type" value="Genomic_DNA"/>
</dbReference>
<dbReference type="PANTHER" id="PTHR10000">
    <property type="entry name" value="PHOSPHOSERINE PHOSPHATASE"/>
    <property type="match status" value="1"/>
</dbReference>
<dbReference type="GO" id="GO:0005829">
    <property type="term" value="C:cytosol"/>
    <property type="evidence" value="ECO:0007669"/>
    <property type="project" value="TreeGrafter"/>
</dbReference>
<evidence type="ECO:0000313" key="2">
    <source>
        <dbReference type="Proteomes" id="UP000886749"/>
    </source>
</evidence>
<dbReference type="PROSITE" id="PS01228">
    <property type="entry name" value="COF_1"/>
    <property type="match status" value="1"/>
</dbReference>
<dbReference type="PANTHER" id="PTHR10000:SF25">
    <property type="entry name" value="PHOSPHATASE YKRA-RELATED"/>
    <property type="match status" value="1"/>
</dbReference>
<evidence type="ECO:0000313" key="1">
    <source>
        <dbReference type="EMBL" id="HIR41390.1"/>
    </source>
</evidence>